<dbReference type="Proteomes" id="UP000241818">
    <property type="component" value="Unassembled WGS sequence"/>
</dbReference>
<accession>A0A2T3AYV6</accession>
<dbReference type="InterPro" id="IPR022047">
    <property type="entry name" value="Microcephalin-like"/>
</dbReference>
<proteinExistence type="predicted"/>
<dbReference type="AlphaFoldDB" id="A0A2T3AYV6"/>
<organism evidence="3 4">
    <name type="scientific">Amorphotheca resinae ATCC 22711</name>
    <dbReference type="NCBI Taxonomy" id="857342"/>
    <lineage>
        <taxon>Eukaryota</taxon>
        <taxon>Fungi</taxon>
        <taxon>Dikarya</taxon>
        <taxon>Ascomycota</taxon>
        <taxon>Pezizomycotina</taxon>
        <taxon>Leotiomycetes</taxon>
        <taxon>Helotiales</taxon>
        <taxon>Amorphothecaceae</taxon>
        <taxon>Amorphotheca</taxon>
    </lineage>
</organism>
<feature type="compositionally biased region" description="Low complexity" evidence="1">
    <location>
        <begin position="13"/>
        <end position="36"/>
    </location>
</feature>
<dbReference type="PANTHER" id="PTHR14625">
    <property type="entry name" value="MICROCEPHALIN"/>
    <property type="match status" value="1"/>
</dbReference>
<name>A0A2T3AYV6_AMORE</name>
<feature type="compositionally biased region" description="Polar residues" evidence="1">
    <location>
        <begin position="874"/>
        <end position="893"/>
    </location>
</feature>
<keyword evidence="4" id="KW-1185">Reference proteome</keyword>
<gene>
    <name evidence="3" type="ORF">M430DRAFT_20558</name>
</gene>
<feature type="compositionally biased region" description="Low complexity" evidence="1">
    <location>
        <begin position="550"/>
        <end position="566"/>
    </location>
</feature>
<feature type="compositionally biased region" description="Basic and acidic residues" evidence="1">
    <location>
        <begin position="164"/>
        <end position="173"/>
    </location>
</feature>
<feature type="compositionally biased region" description="Low complexity" evidence="1">
    <location>
        <begin position="1068"/>
        <end position="1080"/>
    </location>
</feature>
<evidence type="ECO:0000313" key="3">
    <source>
        <dbReference type="EMBL" id="PSS15256.1"/>
    </source>
</evidence>
<feature type="region of interest" description="Disordered" evidence="1">
    <location>
        <begin position="848"/>
        <end position="903"/>
    </location>
</feature>
<feature type="compositionally biased region" description="Polar residues" evidence="1">
    <location>
        <begin position="266"/>
        <end position="292"/>
    </location>
</feature>
<dbReference type="GO" id="GO:0000278">
    <property type="term" value="P:mitotic cell cycle"/>
    <property type="evidence" value="ECO:0007669"/>
    <property type="project" value="TreeGrafter"/>
</dbReference>
<dbReference type="PANTHER" id="PTHR14625:SF3">
    <property type="entry name" value="MICROCEPHALIN"/>
    <property type="match status" value="1"/>
</dbReference>
<feature type="compositionally biased region" description="Polar residues" evidence="1">
    <location>
        <begin position="496"/>
        <end position="511"/>
    </location>
</feature>
<dbReference type="GeneID" id="36572404"/>
<feature type="compositionally biased region" description="Basic and acidic residues" evidence="1">
    <location>
        <begin position="755"/>
        <end position="764"/>
    </location>
</feature>
<protein>
    <recommendedName>
        <fullName evidence="2">BRCT domain-containing protein</fullName>
    </recommendedName>
</protein>
<dbReference type="InterPro" id="IPR001357">
    <property type="entry name" value="BRCT_dom"/>
</dbReference>
<reference evidence="3 4" key="1">
    <citation type="journal article" date="2018" name="New Phytol.">
        <title>Comparative genomics and transcriptomics depict ericoid mycorrhizal fungi as versatile saprotrophs and plant mutualists.</title>
        <authorList>
            <person name="Martino E."/>
            <person name="Morin E."/>
            <person name="Grelet G.A."/>
            <person name="Kuo A."/>
            <person name="Kohler A."/>
            <person name="Daghino S."/>
            <person name="Barry K.W."/>
            <person name="Cichocki N."/>
            <person name="Clum A."/>
            <person name="Dockter R.B."/>
            <person name="Hainaut M."/>
            <person name="Kuo R.C."/>
            <person name="LaButti K."/>
            <person name="Lindahl B.D."/>
            <person name="Lindquist E.A."/>
            <person name="Lipzen A."/>
            <person name="Khouja H.R."/>
            <person name="Magnuson J."/>
            <person name="Murat C."/>
            <person name="Ohm R.A."/>
            <person name="Singer S.W."/>
            <person name="Spatafora J.W."/>
            <person name="Wang M."/>
            <person name="Veneault-Fourrey C."/>
            <person name="Henrissat B."/>
            <person name="Grigoriev I.V."/>
            <person name="Martin F.M."/>
            <person name="Perotto S."/>
        </authorList>
    </citation>
    <scope>NUCLEOTIDE SEQUENCE [LARGE SCALE GENOMIC DNA]</scope>
    <source>
        <strain evidence="3 4">ATCC 22711</strain>
    </source>
</reference>
<feature type="region of interest" description="Disordered" evidence="1">
    <location>
        <begin position="1"/>
        <end position="638"/>
    </location>
</feature>
<feature type="compositionally biased region" description="Acidic residues" evidence="1">
    <location>
        <begin position="520"/>
        <end position="532"/>
    </location>
</feature>
<feature type="compositionally biased region" description="Basic and acidic residues" evidence="1">
    <location>
        <begin position="467"/>
        <end position="476"/>
    </location>
</feature>
<feature type="compositionally biased region" description="Basic and acidic residues" evidence="1">
    <location>
        <begin position="50"/>
        <end position="64"/>
    </location>
</feature>
<dbReference type="OrthoDB" id="2384350at2759"/>
<sequence length="1221" mass="131945">MHDQSPPKRVTRARAAAKTTDTGVKTTKIATAASKAKVTRSTSISKRKTRADDVQDDRPDKLIEETIEPELPRATRGRAKKAAVVQPEPEMQEEPPAPAKPTRGRPRKAAVEPPAPEPTRSLRGRPKKVDVPAETVVVAEEPVKKNTRGRAATISKAPAPKKSVKFEEPDKENVVPPANVNGKPKEVATGLKAKPVRKPAANATTARATRGRAKVEEQKSSPLSPKKATQVATAKDNNSDDDELAAVEKTPMKPLTKSPVKPPGSIFTSTSAKRLDFSTSTTVNSAVTQELSGSILASPARRPPSSPFKDSLKASPERANLGDSMLRPPFKLSLPPPQPTESSAPLKASLLQSPARRPQSPMKVAENGSPTRSGNDSMPSATPREATFKISRFGTPRTLTKSAVRPGRMLPPSALTNASAGSPAKAEEPSGSDMLSAPSLKFTGRLSSILPRDSDPALSPSEPVVEEIEKQPKSTQDDDPMVTEETITVAGGPMETESTTPIASPPRNSTGAFDLREADENPFYDSDSEDELALGSPKFSPTSLGEFKVSSPNFTSSPATPTPFTTIDKTPRTAKSTVQRSERKAQIGFTPLAKQLSEWMSASPGQSAKSGSKALPTTSETNNAIPADMGAAVQPSPVKSSYFEDEMSVRDEMQIAGEDQEQIIDENDFAPVELDEEDLALAFEADEMSLLDSNQLDNSEDAVDQLASYEPENIQNVDDIVDEFFNSEPEHNQNAENMVDEFINAEPDTENVQEMADKFTHTETENDAELINQSEANESEDDRGPVNTTDDEPAPSETSQEYGDENAMPIDPVLLELPSQAPSTPKFVTPRRVLTERVLHTVSKVPLKAEAEDSPMRPSSMKRSASISKLPVQRPTNTLPRSNTVISYSPSKNARSHSPRKDADIQGVFATPSKADADVWSTIGTPARTPRRDLNPALLKGAVVFVDVHTTEGADASGLFVELLVQMGARCVKRWDWNGSKEDGSRIGITHVVFKDGGRRTLEKVKETGGVVTCVGVGWVLDCERENTWLDESAYAVDTAMVPRGGHRRRKSMEPRALANLNGALIPSTTTTPARNTTSSLSPTKDFLGLPETPLTSKSRRRDSVQWVRSPSSTNDDEDQTLMLSPVPATPAPEAISSYGEDGLYGEETPGGQTPYFLHKEQLVQKTAPPVKRYFDSTDGGNTGILDVKKDESVMMRLMAARRKSLQWAPKVGSPLARSGW</sequence>
<feature type="compositionally biased region" description="Polar residues" evidence="1">
    <location>
        <begin position="368"/>
        <end position="380"/>
    </location>
</feature>
<feature type="region of interest" description="Disordered" evidence="1">
    <location>
        <begin position="744"/>
        <end position="806"/>
    </location>
</feature>
<evidence type="ECO:0000256" key="1">
    <source>
        <dbReference type="SAM" id="MobiDB-lite"/>
    </source>
</evidence>
<dbReference type="InterPro" id="IPR036420">
    <property type="entry name" value="BRCT_dom_sf"/>
</dbReference>
<evidence type="ECO:0000259" key="2">
    <source>
        <dbReference type="PROSITE" id="PS50172"/>
    </source>
</evidence>
<dbReference type="STRING" id="857342.A0A2T3AYV6"/>
<feature type="compositionally biased region" description="Polar residues" evidence="1">
    <location>
        <begin position="598"/>
        <end position="624"/>
    </location>
</feature>
<dbReference type="RefSeq" id="XP_024719855.1">
    <property type="nucleotide sequence ID" value="XM_024864323.1"/>
</dbReference>
<dbReference type="Gene3D" id="3.40.50.10190">
    <property type="entry name" value="BRCT domain"/>
    <property type="match status" value="1"/>
</dbReference>
<dbReference type="PROSITE" id="PS50172">
    <property type="entry name" value="BRCT"/>
    <property type="match status" value="1"/>
</dbReference>
<feature type="domain" description="BRCT" evidence="2">
    <location>
        <begin position="934"/>
        <end position="1037"/>
    </location>
</feature>
<feature type="region of interest" description="Disordered" evidence="1">
    <location>
        <begin position="1064"/>
        <end position="1132"/>
    </location>
</feature>
<dbReference type="SUPFAM" id="SSF52113">
    <property type="entry name" value="BRCT domain"/>
    <property type="match status" value="1"/>
</dbReference>
<dbReference type="CDD" id="cd17716">
    <property type="entry name" value="BRCT_microcephalin_rpt1"/>
    <property type="match status" value="1"/>
</dbReference>
<dbReference type="EMBL" id="KZ679013">
    <property type="protein sequence ID" value="PSS15256.1"/>
    <property type="molecule type" value="Genomic_DNA"/>
</dbReference>
<dbReference type="InParanoid" id="A0A2T3AYV6"/>
<evidence type="ECO:0000313" key="4">
    <source>
        <dbReference type="Proteomes" id="UP000241818"/>
    </source>
</evidence>